<feature type="compositionally biased region" description="Basic and acidic residues" evidence="1">
    <location>
        <begin position="280"/>
        <end position="291"/>
    </location>
</feature>
<dbReference type="EMBL" id="JAHLFV010000145">
    <property type="protein sequence ID" value="MBU3850113.1"/>
    <property type="molecule type" value="Genomic_DNA"/>
</dbReference>
<organism evidence="2 3">
    <name type="scientific">Candidatus Treponema excrementipullorum</name>
    <dbReference type="NCBI Taxonomy" id="2838768"/>
    <lineage>
        <taxon>Bacteria</taxon>
        <taxon>Pseudomonadati</taxon>
        <taxon>Spirochaetota</taxon>
        <taxon>Spirochaetia</taxon>
        <taxon>Spirochaetales</taxon>
        <taxon>Treponemataceae</taxon>
        <taxon>Treponema</taxon>
    </lineage>
</organism>
<dbReference type="SUPFAM" id="SSF48452">
    <property type="entry name" value="TPR-like"/>
    <property type="match status" value="1"/>
</dbReference>
<gene>
    <name evidence="2" type="ORF">IAA16_06065</name>
</gene>
<dbReference type="InterPro" id="IPR011990">
    <property type="entry name" value="TPR-like_helical_dom_sf"/>
</dbReference>
<dbReference type="Gene3D" id="1.25.40.10">
    <property type="entry name" value="Tetratricopeptide repeat domain"/>
    <property type="match status" value="1"/>
</dbReference>
<reference evidence="2" key="2">
    <citation type="submission" date="2021-04" db="EMBL/GenBank/DDBJ databases">
        <authorList>
            <person name="Gilroy R."/>
        </authorList>
    </citation>
    <scope>NUCLEOTIDE SEQUENCE</scope>
    <source>
        <strain evidence="2">Gambia15-2214</strain>
    </source>
</reference>
<evidence type="ECO:0000256" key="1">
    <source>
        <dbReference type="SAM" id="MobiDB-lite"/>
    </source>
</evidence>
<name>A0A9E2P0N6_9SPIR</name>
<evidence type="ECO:0000313" key="3">
    <source>
        <dbReference type="Proteomes" id="UP000823914"/>
    </source>
</evidence>
<dbReference type="InterPro" id="IPR019734">
    <property type="entry name" value="TPR_rpt"/>
</dbReference>
<dbReference type="Proteomes" id="UP000823914">
    <property type="component" value="Unassembled WGS sequence"/>
</dbReference>
<protein>
    <submittedName>
        <fullName evidence="2">Tetratricopeptide repeat protein</fullName>
    </submittedName>
</protein>
<reference evidence="2" key="1">
    <citation type="journal article" date="2021" name="PeerJ">
        <title>Extensive microbial diversity within the chicken gut microbiome revealed by metagenomics and culture.</title>
        <authorList>
            <person name="Gilroy R."/>
            <person name="Ravi A."/>
            <person name="Getino M."/>
            <person name="Pursley I."/>
            <person name="Horton D.L."/>
            <person name="Alikhan N.F."/>
            <person name="Baker D."/>
            <person name="Gharbi K."/>
            <person name="Hall N."/>
            <person name="Watson M."/>
            <person name="Adriaenssens E.M."/>
            <person name="Foster-Nyarko E."/>
            <person name="Jarju S."/>
            <person name="Secka A."/>
            <person name="Antonio M."/>
            <person name="Oren A."/>
            <person name="Chaudhuri R.R."/>
            <person name="La Ragione R."/>
            <person name="Hildebrand F."/>
            <person name="Pallen M.J."/>
        </authorList>
    </citation>
    <scope>NUCLEOTIDE SEQUENCE</scope>
    <source>
        <strain evidence="2">Gambia15-2214</strain>
    </source>
</reference>
<feature type="region of interest" description="Disordered" evidence="1">
    <location>
        <begin position="280"/>
        <end position="299"/>
    </location>
</feature>
<comment type="caution">
    <text evidence="2">The sequence shown here is derived from an EMBL/GenBank/DDBJ whole genome shotgun (WGS) entry which is preliminary data.</text>
</comment>
<sequence length="320" mass="37530">MKHRINILVFACTLFVISSGVLFAEESRYQNLSMLRGYEAFQNEDWISALFFLRKAVSEDPSLEHAWYMLILSELYVKEYHQAVIDCKSYLTKFSQGEYKVLVEYQLGKSLYLQGNIEDAIAQLTYFCNEYPESSLYPSALYLLAESFYAGFFYDSSRSLYERLINSFPGDPRIQDAKNRLAEIDRVEREQKLLYLLKVTGEEYMAVKDNYEKQLHLYETEGAMRLQDQYKEKQKSDKTLEELNKKNQEQAQRIEQLEQENSLLQSNVQEVTAAMEEKMKEEMAKQAEKNVPDTSDFDELTKRAEVLKMMVEEKKQGGEE</sequence>
<dbReference type="Pfam" id="PF13174">
    <property type="entry name" value="TPR_6"/>
    <property type="match status" value="2"/>
</dbReference>
<dbReference type="AlphaFoldDB" id="A0A9E2P0N6"/>
<proteinExistence type="predicted"/>
<evidence type="ECO:0000313" key="2">
    <source>
        <dbReference type="EMBL" id="MBU3850113.1"/>
    </source>
</evidence>
<accession>A0A9E2P0N6</accession>